<reference evidence="3" key="1">
    <citation type="submission" date="2015-03" db="EMBL/GenBank/DDBJ databases">
        <title>Draft genome sequence of a novel methanotroph (Sn10-6) isolated from flooded ricefield rhizosphere in India.</title>
        <authorList>
            <person name="Pandit P.S."/>
            <person name="Pore S.D."/>
            <person name="Arora P."/>
            <person name="Kapse N.G."/>
            <person name="Dhakephalkar P.K."/>
            <person name="Rahalkar M.C."/>
        </authorList>
    </citation>
    <scope>NUCLEOTIDE SEQUENCE [LARGE SCALE GENOMIC DNA]</scope>
    <source>
        <strain evidence="3">Sn10-6</strain>
    </source>
</reference>
<dbReference type="InterPro" id="IPR043519">
    <property type="entry name" value="NT_sf"/>
</dbReference>
<name>A0A0F3IJI1_9GAMM</name>
<sequence>MNSRQRLVCVEDLQTVLKQQKLLEQFAFSRLGVFGSFARNESGHDIDLFIEDDVSLETALRFKQCLEQVVDNPLDVMLKKWANPIVLHRAMKDMRYVEG</sequence>
<evidence type="ECO:0000313" key="3">
    <source>
        <dbReference type="Proteomes" id="UP000033684"/>
    </source>
</evidence>
<evidence type="ECO:0000259" key="1">
    <source>
        <dbReference type="Pfam" id="PF01909"/>
    </source>
</evidence>
<reference evidence="2 3" key="2">
    <citation type="journal article" date="2016" name="Microb. Ecol.">
        <title>Genome Characteristics of a Novel Type I Methanotroph (Sn10-6) Isolated from a Flooded Indian Rice Field.</title>
        <authorList>
            <person name="Rahalkar M.C."/>
            <person name="Pandit P.S."/>
            <person name="Dhakephalkar P.K."/>
            <person name="Pore S."/>
            <person name="Arora P."/>
            <person name="Kapse N."/>
        </authorList>
    </citation>
    <scope>NUCLEOTIDE SEQUENCE [LARGE SCALE GENOMIC DNA]</scope>
    <source>
        <strain evidence="2 3">Sn10-6</strain>
    </source>
</reference>
<comment type="caution">
    <text evidence="2">The sequence shown here is derived from an EMBL/GenBank/DDBJ whole genome shotgun (WGS) entry which is preliminary data.</text>
</comment>
<dbReference type="AlphaFoldDB" id="A0A0F3IJI1"/>
<gene>
    <name evidence="2" type="ORF">VZ94_08110</name>
</gene>
<dbReference type="Gene3D" id="3.30.460.10">
    <property type="entry name" value="Beta Polymerase, domain 2"/>
    <property type="match status" value="1"/>
</dbReference>
<dbReference type="GO" id="GO:0016779">
    <property type="term" value="F:nucleotidyltransferase activity"/>
    <property type="evidence" value="ECO:0007669"/>
    <property type="project" value="InterPro"/>
</dbReference>
<dbReference type="Pfam" id="PF01909">
    <property type="entry name" value="NTP_transf_2"/>
    <property type="match status" value="1"/>
</dbReference>
<evidence type="ECO:0000313" key="2">
    <source>
        <dbReference type="EMBL" id="KJV06930.1"/>
    </source>
</evidence>
<dbReference type="EMBL" id="LAJX01000074">
    <property type="protein sequence ID" value="KJV06930.1"/>
    <property type="molecule type" value="Genomic_DNA"/>
</dbReference>
<accession>A0A0F3IJI1</accession>
<feature type="domain" description="Polymerase nucleotidyl transferase" evidence="1">
    <location>
        <begin position="29"/>
        <end position="79"/>
    </location>
</feature>
<dbReference type="InterPro" id="IPR002934">
    <property type="entry name" value="Polymerase_NTP_transf_dom"/>
</dbReference>
<proteinExistence type="predicted"/>
<keyword evidence="3" id="KW-1185">Reference proteome</keyword>
<dbReference type="Proteomes" id="UP000033684">
    <property type="component" value="Unassembled WGS sequence"/>
</dbReference>
<protein>
    <recommendedName>
        <fullName evidence="1">Polymerase nucleotidyl transferase domain-containing protein</fullName>
    </recommendedName>
</protein>
<organism evidence="2 3">
    <name type="scientific">Methylocucumis oryzae</name>
    <dbReference type="NCBI Taxonomy" id="1632867"/>
    <lineage>
        <taxon>Bacteria</taxon>
        <taxon>Pseudomonadati</taxon>
        <taxon>Pseudomonadota</taxon>
        <taxon>Gammaproteobacteria</taxon>
        <taxon>Methylococcales</taxon>
        <taxon>Methylococcaceae</taxon>
        <taxon>Methylocucumis</taxon>
    </lineage>
</organism>
<dbReference type="SUPFAM" id="SSF81301">
    <property type="entry name" value="Nucleotidyltransferase"/>
    <property type="match status" value="1"/>
</dbReference>